<accession>A0A9P6JFH8</accession>
<feature type="compositionally biased region" description="Pro residues" evidence="1">
    <location>
        <begin position="58"/>
        <end position="68"/>
    </location>
</feature>
<proteinExistence type="predicted"/>
<evidence type="ECO:0000313" key="2">
    <source>
        <dbReference type="EMBL" id="KAF9969191.1"/>
    </source>
</evidence>
<reference evidence="2" key="1">
    <citation type="journal article" date="2020" name="Fungal Divers.">
        <title>Resolving the Mortierellaceae phylogeny through synthesis of multi-gene phylogenetics and phylogenomics.</title>
        <authorList>
            <person name="Vandepol N."/>
            <person name="Liber J."/>
            <person name="Desiro A."/>
            <person name="Na H."/>
            <person name="Kennedy M."/>
            <person name="Barry K."/>
            <person name="Grigoriev I.V."/>
            <person name="Miller A.N."/>
            <person name="O'Donnell K."/>
            <person name="Stajich J.E."/>
            <person name="Bonito G."/>
        </authorList>
    </citation>
    <scope>NUCLEOTIDE SEQUENCE</scope>
    <source>
        <strain evidence="2">MES-2147</strain>
    </source>
</reference>
<keyword evidence="3" id="KW-1185">Reference proteome</keyword>
<comment type="caution">
    <text evidence="2">The sequence shown here is derived from an EMBL/GenBank/DDBJ whole genome shotgun (WGS) entry which is preliminary data.</text>
</comment>
<evidence type="ECO:0000256" key="1">
    <source>
        <dbReference type="SAM" id="MobiDB-lite"/>
    </source>
</evidence>
<dbReference type="EMBL" id="JAAAHW010005297">
    <property type="protein sequence ID" value="KAF9969191.1"/>
    <property type="molecule type" value="Genomic_DNA"/>
</dbReference>
<dbReference type="Proteomes" id="UP000749646">
    <property type="component" value="Unassembled WGS sequence"/>
</dbReference>
<sequence length="68" mass="7423">PTNSIPAPAFEVPLHKLIRLSSHPRPTMVSTLGGDPGSKAEIEEDMPIHHQSSQLDTPPIPRNTRPPQ</sequence>
<protein>
    <submittedName>
        <fullName evidence="2">Uncharacterized protein</fullName>
    </submittedName>
</protein>
<name>A0A9P6JFH8_9FUNG</name>
<evidence type="ECO:0000313" key="3">
    <source>
        <dbReference type="Proteomes" id="UP000749646"/>
    </source>
</evidence>
<gene>
    <name evidence="2" type="ORF">BGZ65_012176</name>
</gene>
<feature type="non-terminal residue" evidence="2">
    <location>
        <position position="1"/>
    </location>
</feature>
<organism evidence="2 3">
    <name type="scientific">Modicella reniformis</name>
    <dbReference type="NCBI Taxonomy" id="1440133"/>
    <lineage>
        <taxon>Eukaryota</taxon>
        <taxon>Fungi</taxon>
        <taxon>Fungi incertae sedis</taxon>
        <taxon>Mucoromycota</taxon>
        <taxon>Mortierellomycotina</taxon>
        <taxon>Mortierellomycetes</taxon>
        <taxon>Mortierellales</taxon>
        <taxon>Mortierellaceae</taxon>
        <taxon>Modicella</taxon>
    </lineage>
</organism>
<dbReference type="AlphaFoldDB" id="A0A9P6JFH8"/>
<feature type="region of interest" description="Disordered" evidence="1">
    <location>
        <begin position="23"/>
        <end position="68"/>
    </location>
</feature>